<evidence type="ECO:0000313" key="4">
    <source>
        <dbReference type="Proteomes" id="UP000049127"/>
    </source>
</evidence>
<evidence type="ECO:0000259" key="2">
    <source>
        <dbReference type="PROSITE" id="PS51071"/>
    </source>
</evidence>
<dbReference type="Proteomes" id="UP000049127">
    <property type="component" value="Unassembled WGS sequence"/>
</dbReference>
<evidence type="ECO:0000313" key="3">
    <source>
        <dbReference type="EMBL" id="CEQ02996.1"/>
    </source>
</evidence>
<accession>A0A0C7QHX1</accession>
<dbReference type="SUPFAM" id="SSF53697">
    <property type="entry name" value="SIS domain"/>
    <property type="match status" value="1"/>
</dbReference>
<dbReference type="SUPFAM" id="SSF46689">
    <property type="entry name" value="Homeodomain-like"/>
    <property type="match status" value="1"/>
</dbReference>
<protein>
    <submittedName>
        <fullName evidence="3">RpiR family transcriptional regulator</fullName>
    </submittedName>
</protein>
<reference evidence="3 4" key="1">
    <citation type="submission" date="2015-01" db="EMBL/GenBank/DDBJ databases">
        <authorList>
            <person name="Aslett A.Martin."/>
            <person name="De Silva Nishadi"/>
        </authorList>
    </citation>
    <scope>NUCLEOTIDE SEQUENCE [LARGE SCALE GENOMIC DNA]</scope>
    <source>
        <strain evidence="3 4">R28058</strain>
    </source>
</reference>
<proteinExistence type="predicted"/>
<sequence>MNIIEIIKSNYGSLTNKQKNVADYLIDKPSDICYVSLATLSKKIGCSEVTILKFCKKIGIDSFIDLKEAFRNYNQILVNKHSVSSYSVPSEITDNNSKIDYLKNICSEELDKMINFYNSVDLEGILSIAKLIYKKHIIYLFAHDASKTLASFLKVRLDVLNLNVVLVDLSDMKEVEYIMKQITKDDVSIFLSFPNYYFSIKSVAENIRNNDCEIVLLTDSLNCPVSDCTDNILMCNTRTKIFYNSWLLPTALINILTSILAMLIEDSSDF</sequence>
<keyword evidence="1" id="KW-0472">Membrane</keyword>
<dbReference type="Gene3D" id="1.10.10.10">
    <property type="entry name" value="Winged helix-like DNA-binding domain superfamily/Winged helix DNA-binding domain"/>
    <property type="match status" value="1"/>
</dbReference>
<organism evidence="3 4">
    <name type="scientific">Paraclostridium sordellii</name>
    <name type="common">Clostridium sordellii</name>
    <dbReference type="NCBI Taxonomy" id="1505"/>
    <lineage>
        <taxon>Bacteria</taxon>
        <taxon>Bacillati</taxon>
        <taxon>Bacillota</taxon>
        <taxon>Clostridia</taxon>
        <taxon>Peptostreptococcales</taxon>
        <taxon>Peptostreptococcaceae</taxon>
        <taxon>Paraclostridium</taxon>
    </lineage>
</organism>
<keyword evidence="1" id="KW-1133">Transmembrane helix</keyword>
<dbReference type="InterPro" id="IPR009057">
    <property type="entry name" value="Homeodomain-like_sf"/>
</dbReference>
<dbReference type="PANTHER" id="PTHR30514">
    <property type="entry name" value="GLUCOKINASE"/>
    <property type="match status" value="1"/>
</dbReference>
<dbReference type="Gene3D" id="3.40.50.10490">
    <property type="entry name" value="Glucose-6-phosphate isomerase like protein, domain 1"/>
    <property type="match status" value="1"/>
</dbReference>
<gene>
    <name evidence="3" type="primary">murR_1</name>
    <name evidence="3" type="ORF">R28058_07291</name>
</gene>
<dbReference type="InterPro" id="IPR036388">
    <property type="entry name" value="WH-like_DNA-bd_sf"/>
</dbReference>
<dbReference type="GO" id="GO:0003700">
    <property type="term" value="F:DNA-binding transcription factor activity"/>
    <property type="evidence" value="ECO:0007669"/>
    <property type="project" value="InterPro"/>
</dbReference>
<evidence type="ECO:0000256" key="1">
    <source>
        <dbReference type="SAM" id="Phobius"/>
    </source>
</evidence>
<dbReference type="EMBL" id="CEKZ01000003">
    <property type="protein sequence ID" value="CEQ02996.1"/>
    <property type="molecule type" value="Genomic_DNA"/>
</dbReference>
<dbReference type="Pfam" id="PF01418">
    <property type="entry name" value="HTH_6"/>
    <property type="match status" value="1"/>
</dbReference>
<dbReference type="InterPro" id="IPR046348">
    <property type="entry name" value="SIS_dom_sf"/>
</dbReference>
<dbReference type="GO" id="GO:0003677">
    <property type="term" value="F:DNA binding"/>
    <property type="evidence" value="ECO:0007669"/>
    <property type="project" value="InterPro"/>
</dbReference>
<name>A0A0C7QHX1_PARSO</name>
<dbReference type="OrthoDB" id="63027at2"/>
<dbReference type="InterPro" id="IPR001347">
    <property type="entry name" value="SIS_dom"/>
</dbReference>
<feature type="domain" description="HTH rpiR-type" evidence="2">
    <location>
        <begin position="1"/>
        <end position="77"/>
    </location>
</feature>
<keyword evidence="1" id="KW-0812">Transmembrane</keyword>
<dbReference type="InterPro" id="IPR000281">
    <property type="entry name" value="HTH_RpiR"/>
</dbReference>
<dbReference type="GO" id="GO:1901135">
    <property type="term" value="P:carbohydrate derivative metabolic process"/>
    <property type="evidence" value="ECO:0007669"/>
    <property type="project" value="InterPro"/>
</dbReference>
<dbReference type="Pfam" id="PF01380">
    <property type="entry name" value="SIS"/>
    <property type="match status" value="1"/>
</dbReference>
<feature type="transmembrane region" description="Helical" evidence="1">
    <location>
        <begin position="241"/>
        <end position="264"/>
    </location>
</feature>
<dbReference type="GO" id="GO:0097367">
    <property type="term" value="F:carbohydrate derivative binding"/>
    <property type="evidence" value="ECO:0007669"/>
    <property type="project" value="InterPro"/>
</dbReference>
<dbReference type="InterPro" id="IPR047640">
    <property type="entry name" value="RpiR-like"/>
</dbReference>
<dbReference type="AlphaFoldDB" id="A0A0C7QHX1"/>
<dbReference type="RefSeq" id="WP_055341519.1">
    <property type="nucleotide sequence ID" value="NZ_CDNX01000003.1"/>
</dbReference>
<dbReference type="PROSITE" id="PS51071">
    <property type="entry name" value="HTH_RPIR"/>
    <property type="match status" value="1"/>
</dbReference>